<gene>
    <name evidence="13" type="ORF">E9531_08800</name>
</gene>
<evidence type="ECO:0000256" key="9">
    <source>
        <dbReference type="ARBA" id="ARBA00023136"/>
    </source>
</evidence>
<keyword evidence="4" id="KW-1134">Transmembrane beta strand</keyword>
<comment type="subcellular location">
    <subcellularLocation>
        <location evidence="1">Cell outer membrane</location>
        <topology evidence="1">Multi-pass membrane protein</topology>
    </subcellularLocation>
</comment>
<keyword evidence="14" id="KW-1185">Reference proteome</keyword>
<keyword evidence="9" id="KW-0472">Membrane</keyword>
<evidence type="ECO:0000256" key="10">
    <source>
        <dbReference type="ARBA" id="ARBA00023237"/>
    </source>
</evidence>
<dbReference type="Pfam" id="PF13609">
    <property type="entry name" value="Porin_4"/>
    <property type="match status" value="1"/>
</dbReference>
<feature type="signal peptide" evidence="11">
    <location>
        <begin position="1"/>
        <end position="20"/>
    </location>
</feature>
<dbReference type="PANTHER" id="PTHR34501">
    <property type="entry name" value="PROTEIN YDDL-RELATED"/>
    <property type="match status" value="1"/>
</dbReference>
<dbReference type="CDD" id="cd00342">
    <property type="entry name" value="gram_neg_porins"/>
    <property type="match status" value="1"/>
</dbReference>
<proteinExistence type="predicted"/>
<organism evidence="13 14">
    <name type="scientific">Lampropedia puyangensis</name>
    <dbReference type="NCBI Taxonomy" id="1330072"/>
    <lineage>
        <taxon>Bacteria</taxon>
        <taxon>Pseudomonadati</taxon>
        <taxon>Pseudomonadota</taxon>
        <taxon>Betaproteobacteria</taxon>
        <taxon>Burkholderiales</taxon>
        <taxon>Comamonadaceae</taxon>
        <taxon>Lampropedia</taxon>
    </lineage>
</organism>
<dbReference type="Proteomes" id="UP000308917">
    <property type="component" value="Unassembled WGS sequence"/>
</dbReference>
<accession>A0A4S8F2B5</accession>
<evidence type="ECO:0000256" key="4">
    <source>
        <dbReference type="ARBA" id="ARBA00022452"/>
    </source>
</evidence>
<evidence type="ECO:0000256" key="3">
    <source>
        <dbReference type="ARBA" id="ARBA00022448"/>
    </source>
</evidence>
<name>A0A4S8F2B5_9BURK</name>
<dbReference type="AlphaFoldDB" id="A0A4S8F2B5"/>
<comment type="caution">
    <text evidence="13">The sequence shown here is derived from an EMBL/GenBank/DDBJ whole genome shotgun (WGS) entry which is preliminary data.</text>
</comment>
<dbReference type="InterPro" id="IPR050298">
    <property type="entry name" value="Gram-neg_bact_OMP"/>
</dbReference>
<dbReference type="GO" id="GO:0009279">
    <property type="term" value="C:cell outer membrane"/>
    <property type="evidence" value="ECO:0007669"/>
    <property type="project" value="UniProtKB-SubCell"/>
</dbReference>
<dbReference type="RefSeq" id="WP_136573397.1">
    <property type="nucleotide sequence ID" value="NZ_STFG01000008.1"/>
</dbReference>
<dbReference type="PROSITE" id="PS51257">
    <property type="entry name" value="PROKAR_LIPOPROTEIN"/>
    <property type="match status" value="1"/>
</dbReference>
<evidence type="ECO:0000313" key="14">
    <source>
        <dbReference type="Proteomes" id="UP000308917"/>
    </source>
</evidence>
<keyword evidence="8" id="KW-0626">Porin</keyword>
<evidence type="ECO:0000259" key="12">
    <source>
        <dbReference type="Pfam" id="PF13609"/>
    </source>
</evidence>
<evidence type="ECO:0000256" key="8">
    <source>
        <dbReference type="ARBA" id="ARBA00023114"/>
    </source>
</evidence>
<dbReference type="GO" id="GO:0015288">
    <property type="term" value="F:porin activity"/>
    <property type="evidence" value="ECO:0007669"/>
    <property type="project" value="UniProtKB-KW"/>
</dbReference>
<dbReference type="OrthoDB" id="6975458at2"/>
<feature type="domain" description="Porin" evidence="12">
    <location>
        <begin position="6"/>
        <end position="327"/>
    </location>
</feature>
<comment type="subunit">
    <text evidence="2">Homotrimer.</text>
</comment>
<dbReference type="GO" id="GO:0046930">
    <property type="term" value="C:pore complex"/>
    <property type="evidence" value="ECO:0007669"/>
    <property type="project" value="UniProtKB-KW"/>
</dbReference>
<reference evidence="13 14" key="1">
    <citation type="journal article" date="2015" name="Antonie Van Leeuwenhoek">
        <title>Lampropedia puyangensis sp. nov., isolated from symptomatic bark of Populus ? euramericana canker and emended description of Lampropedia hyalina (Ehrenberg 1832) Lee et al. 2004.</title>
        <authorList>
            <person name="Li Y."/>
            <person name="Wang T."/>
            <person name="Piao C.G."/>
            <person name="Wang L.F."/>
            <person name="Tian G.Z."/>
            <person name="Zhu T.H."/>
            <person name="Guo M.W."/>
        </authorList>
    </citation>
    <scope>NUCLEOTIDE SEQUENCE [LARGE SCALE GENOMIC DNA]</scope>
    <source>
        <strain evidence="13 14">2-bin</strain>
    </source>
</reference>
<keyword evidence="6 11" id="KW-0732">Signal</keyword>
<evidence type="ECO:0000256" key="1">
    <source>
        <dbReference type="ARBA" id="ARBA00004571"/>
    </source>
</evidence>
<keyword evidence="5" id="KW-0812">Transmembrane</keyword>
<evidence type="ECO:0000313" key="13">
    <source>
        <dbReference type="EMBL" id="THU01460.1"/>
    </source>
</evidence>
<dbReference type="InterPro" id="IPR033900">
    <property type="entry name" value="Gram_neg_porin_domain"/>
</dbReference>
<dbReference type="EMBL" id="STFG01000008">
    <property type="protein sequence ID" value="THU01460.1"/>
    <property type="molecule type" value="Genomic_DNA"/>
</dbReference>
<dbReference type="PANTHER" id="PTHR34501:SF9">
    <property type="entry name" value="MAJOR OUTER MEMBRANE PROTEIN P.IA"/>
    <property type="match status" value="1"/>
</dbReference>
<evidence type="ECO:0000256" key="2">
    <source>
        <dbReference type="ARBA" id="ARBA00011233"/>
    </source>
</evidence>
<evidence type="ECO:0000256" key="11">
    <source>
        <dbReference type="SAM" id="SignalP"/>
    </source>
</evidence>
<sequence length="342" mass="36345">MFPKFALSVIALAACSATWAQNTVTISGTADMYVGSIQYAGTERQNKLGSGGMTTSWIGFSGTEDLGGGLKAGFALGSFMRLDSGALGRFNGDTSYARDANVSLSGSFGSLKLGRSSSPNFVPSLLVNPFGASFAFSPLIQHMDMTNVPGYTKTAQADTGWSNQVVYSTPKIFGGLTVNLHYQFSNQPSPNDDKNNAAISATYASGPLLLSGFYEQAELNNPTVTMRALKAKDWMLGGAYDLKFLKAFASYGAAEDMAQQDDEAATVQAGVSIPLGSGKVLASYAQTKYEVSSASDLTRKTLSLGYDYALSKRTDVYSIVMHDRFTGTNSGTSYAIGIRHHF</sequence>
<keyword evidence="3" id="KW-0813">Transport</keyword>
<evidence type="ECO:0000256" key="5">
    <source>
        <dbReference type="ARBA" id="ARBA00022692"/>
    </source>
</evidence>
<keyword evidence="10" id="KW-0998">Cell outer membrane</keyword>
<dbReference type="GO" id="GO:0006811">
    <property type="term" value="P:monoatomic ion transport"/>
    <property type="evidence" value="ECO:0007669"/>
    <property type="project" value="UniProtKB-KW"/>
</dbReference>
<dbReference type="SUPFAM" id="SSF56935">
    <property type="entry name" value="Porins"/>
    <property type="match status" value="1"/>
</dbReference>
<protein>
    <submittedName>
        <fullName evidence="13">Porin</fullName>
    </submittedName>
</protein>
<evidence type="ECO:0000256" key="6">
    <source>
        <dbReference type="ARBA" id="ARBA00022729"/>
    </source>
</evidence>
<dbReference type="Gene3D" id="2.40.160.10">
    <property type="entry name" value="Porin"/>
    <property type="match status" value="1"/>
</dbReference>
<evidence type="ECO:0000256" key="7">
    <source>
        <dbReference type="ARBA" id="ARBA00023065"/>
    </source>
</evidence>
<feature type="chain" id="PRO_5020681328" evidence="11">
    <location>
        <begin position="21"/>
        <end position="342"/>
    </location>
</feature>
<keyword evidence="7" id="KW-0406">Ion transport</keyword>
<dbReference type="InterPro" id="IPR023614">
    <property type="entry name" value="Porin_dom_sf"/>
</dbReference>